<dbReference type="EMBL" id="VZUS01000001">
    <property type="protein sequence ID" value="KAB1187768.1"/>
    <property type="molecule type" value="Genomic_DNA"/>
</dbReference>
<dbReference type="AlphaFoldDB" id="A0A643JWZ9"/>
<dbReference type="InterPro" id="IPR058419">
    <property type="entry name" value="DUF8106"/>
</dbReference>
<reference evidence="2" key="1">
    <citation type="submission" date="2019-09" db="EMBL/GenBank/DDBJ databases">
        <title>Genomic analysis of Haloferax sp. CBA1149.</title>
        <authorList>
            <person name="Roh S.W."/>
        </authorList>
    </citation>
    <scope>NUCLEOTIDE SEQUENCE</scope>
    <source>
        <strain evidence="2">CBA1149</strain>
    </source>
</reference>
<dbReference type="Pfam" id="PF26408">
    <property type="entry name" value="DUF8106"/>
    <property type="match status" value="1"/>
</dbReference>
<comment type="caution">
    <text evidence="2">The sequence shown here is derived from an EMBL/GenBank/DDBJ whole genome shotgun (WGS) entry which is preliminary data.</text>
</comment>
<name>A0A643JWZ9_9EURY</name>
<evidence type="ECO:0000313" key="2">
    <source>
        <dbReference type="EMBL" id="KAB1187768.1"/>
    </source>
</evidence>
<sequence>MNCPPHTFSADPPDTERLKTVLFCQTCGRSAGLGEWPTEMNSDRVQHIDCPDCGTTVWEGLDADDTEETKRALTPTA</sequence>
<feature type="domain" description="DUF8106" evidence="1">
    <location>
        <begin position="19"/>
        <end position="57"/>
    </location>
</feature>
<accession>A0A643JWZ9</accession>
<proteinExistence type="predicted"/>
<organism evidence="2">
    <name type="scientific">Haloferax sp. CBA1149</name>
    <dbReference type="NCBI Taxonomy" id="2650753"/>
    <lineage>
        <taxon>Archaea</taxon>
        <taxon>Methanobacteriati</taxon>
        <taxon>Methanobacteriota</taxon>
        <taxon>Stenosarchaea group</taxon>
        <taxon>Halobacteria</taxon>
        <taxon>Halobacteriales</taxon>
        <taxon>Haloferacaceae</taxon>
        <taxon>Haloferax</taxon>
    </lineage>
</organism>
<gene>
    <name evidence="2" type="ORF">Hfx1149_06855</name>
</gene>
<dbReference type="RefSeq" id="WP_151136768.1">
    <property type="nucleotide sequence ID" value="NZ_VZUS01000001.1"/>
</dbReference>
<evidence type="ECO:0000259" key="1">
    <source>
        <dbReference type="Pfam" id="PF26408"/>
    </source>
</evidence>
<protein>
    <recommendedName>
        <fullName evidence="1">DUF8106 domain-containing protein</fullName>
    </recommendedName>
</protein>